<feature type="coiled-coil region" evidence="3">
    <location>
        <begin position="28"/>
        <end position="148"/>
    </location>
</feature>
<evidence type="ECO:0000256" key="1">
    <source>
        <dbReference type="ARBA" id="ARBA00006190"/>
    </source>
</evidence>
<evidence type="ECO:0008006" key="7">
    <source>
        <dbReference type="Google" id="ProtNLM"/>
    </source>
</evidence>
<feature type="compositionally biased region" description="Low complexity" evidence="4">
    <location>
        <begin position="190"/>
        <end position="203"/>
    </location>
</feature>
<feature type="compositionally biased region" description="Polar residues" evidence="4">
    <location>
        <begin position="207"/>
        <end position="217"/>
    </location>
</feature>
<keyword evidence="6" id="KW-1185">Reference proteome</keyword>
<comment type="caution">
    <text evidence="5">The sequence shown here is derived from an EMBL/GenBank/DDBJ whole genome shotgun (WGS) entry which is preliminary data.</text>
</comment>
<keyword evidence="2 3" id="KW-0175">Coiled coil</keyword>
<feature type="region of interest" description="Disordered" evidence="4">
    <location>
        <begin position="190"/>
        <end position="217"/>
    </location>
</feature>
<sequence>MNRIFGTSKPQAPKQSINDVILATDARSDNVSIKIKKLEVELNELKNQMAKMRDGPGKNALKQKAIRLLKQKKLYEGQKDQLMQQSFNMEQVNMTTDNLKNTFITLDAMQTANNEMKKQYKKVNLEKIDQLQDEMEDLMERANEVQESLSRSYAVDDIDEADLEAELDALGNDFAFEEDNEVPSYLQEDLNLPNAANNELELPGTLPKQTEQPIKMT</sequence>
<protein>
    <recommendedName>
        <fullName evidence="7">Charged multivesicular body protein 5</fullName>
    </recommendedName>
</protein>
<gene>
    <name evidence="5" type="ORF">HK099_008376</name>
</gene>
<dbReference type="GO" id="GO:0006900">
    <property type="term" value="P:vesicle budding from membrane"/>
    <property type="evidence" value="ECO:0007669"/>
    <property type="project" value="TreeGrafter"/>
</dbReference>
<evidence type="ECO:0000313" key="5">
    <source>
        <dbReference type="EMBL" id="KAJ3224508.1"/>
    </source>
</evidence>
<dbReference type="AlphaFoldDB" id="A0AAD5U4Y7"/>
<dbReference type="EMBL" id="JADGJW010000091">
    <property type="protein sequence ID" value="KAJ3224508.1"/>
    <property type="molecule type" value="Genomic_DNA"/>
</dbReference>
<evidence type="ECO:0000256" key="2">
    <source>
        <dbReference type="ARBA" id="ARBA00023054"/>
    </source>
</evidence>
<proteinExistence type="inferred from homology"/>
<evidence type="ECO:0000313" key="6">
    <source>
        <dbReference type="Proteomes" id="UP001211065"/>
    </source>
</evidence>
<dbReference type="GO" id="GO:0005771">
    <property type="term" value="C:multivesicular body"/>
    <property type="evidence" value="ECO:0007669"/>
    <property type="project" value="TreeGrafter"/>
</dbReference>
<dbReference type="GO" id="GO:0032511">
    <property type="term" value="P:late endosome to vacuole transport via multivesicular body sorting pathway"/>
    <property type="evidence" value="ECO:0007669"/>
    <property type="project" value="TreeGrafter"/>
</dbReference>
<dbReference type="PANTHER" id="PTHR22761:SF12">
    <property type="entry name" value="CHARGED MULTIVESICULAR BODY PROTEIN 5"/>
    <property type="match status" value="1"/>
</dbReference>
<accession>A0AAD5U4Y7</accession>
<dbReference type="Proteomes" id="UP001211065">
    <property type="component" value="Unassembled WGS sequence"/>
</dbReference>
<evidence type="ECO:0000256" key="3">
    <source>
        <dbReference type="SAM" id="Coils"/>
    </source>
</evidence>
<dbReference type="PANTHER" id="PTHR22761">
    <property type="entry name" value="CHARGED MULTIVESICULAR BODY PROTEIN"/>
    <property type="match status" value="1"/>
</dbReference>
<evidence type="ECO:0000256" key="4">
    <source>
        <dbReference type="SAM" id="MobiDB-lite"/>
    </source>
</evidence>
<reference evidence="5" key="1">
    <citation type="submission" date="2020-05" db="EMBL/GenBank/DDBJ databases">
        <title>Phylogenomic resolution of chytrid fungi.</title>
        <authorList>
            <person name="Stajich J.E."/>
            <person name="Amses K."/>
            <person name="Simmons R."/>
            <person name="Seto K."/>
            <person name="Myers J."/>
            <person name="Bonds A."/>
            <person name="Quandt C.A."/>
            <person name="Barry K."/>
            <person name="Liu P."/>
            <person name="Grigoriev I."/>
            <person name="Longcore J.E."/>
            <person name="James T.Y."/>
        </authorList>
    </citation>
    <scope>NUCLEOTIDE SEQUENCE</scope>
    <source>
        <strain evidence="5">JEL0476</strain>
    </source>
</reference>
<organism evidence="5 6">
    <name type="scientific">Clydaea vesicula</name>
    <dbReference type="NCBI Taxonomy" id="447962"/>
    <lineage>
        <taxon>Eukaryota</taxon>
        <taxon>Fungi</taxon>
        <taxon>Fungi incertae sedis</taxon>
        <taxon>Chytridiomycota</taxon>
        <taxon>Chytridiomycota incertae sedis</taxon>
        <taxon>Chytridiomycetes</taxon>
        <taxon>Lobulomycetales</taxon>
        <taxon>Lobulomycetaceae</taxon>
        <taxon>Clydaea</taxon>
    </lineage>
</organism>
<dbReference type="Pfam" id="PF03357">
    <property type="entry name" value="Snf7"/>
    <property type="match status" value="1"/>
</dbReference>
<dbReference type="Gene3D" id="6.10.250.1710">
    <property type="match status" value="1"/>
</dbReference>
<comment type="similarity">
    <text evidence="1">Belongs to the SNF7 family.</text>
</comment>
<name>A0AAD5U4Y7_9FUNG</name>
<dbReference type="InterPro" id="IPR005024">
    <property type="entry name" value="Snf7_fam"/>
</dbReference>